<keyword evidence="3 8" id="KW-0597">Phosphoprotein</keyword>
<keyword evidence="6" id="KW-0238">DNA-binding</keyword>
<dbReference type="Gene3D" id="3.40.50.2300">
    <property type="match status" value="1"/>
</dbReference>
<organism evidence="11 12">
    <name type="scientific">Paenibacillus gyeongsangnamensis</name>
    <dbReference type="NCBI Taxonomy" id="3388067"/>
    <lineage>
        <taxon>Bacteria</taxon>
        <taxon>Bacillati</taxon>
        <taxon>Bacillota</taxon>
        <taxon>Bacilli</taxon>
        <taxon>Bacillales</taxon>
        <taxon>Paenibacillaceae</taxon>
        <taxon>Paenibacillus</taxon>
    </lineage>
</organism>
<protein>
    <submittedName>
        <fullName evidence="11">Response regulator</fullName>
    </submittedName>
</protein>
<dbReference type="Proteomes" id="UP001527882">
    <property type="component" value="Unassembled WGS sequence"/>
</dbReference>
<reference evidence="11 12" key="1">
    <citation type="submission" date="2022-12" db="EMBL/GenBank/DDBJ databases">
        <title>Draft genome sequence of Paenibacillus sp. dW9.</title>
        <authorList>
            <person name="Choi E.-W."/>
            <person name="Kim D.-U."/>
        </authorList>
    </citation>
    <scope>NUCLEOTIDE SEQUENCE [LARGE SCALE GENOMIC DNA]</scope>
    <source>
        <strain evidence="12">dW9</strain>
    </source>
</reference>
<dbReference type="InterPro" id="IPR018060">
    <property type="entry name" value="HTH_AraC"/>
</dbReference>
<evidence type="ECO:0000256" key="6">
    <source>
        <dbReference type="ARBA" id="ARBA00023125"/>
    </source>
</evidence>
<dbReference type="Pfam" id="PF00072">
    <property type="entry name" value="Response_reg"/>
    <property type="match status" value="1"/>
</dbReference>
<dbReference type="InterPro" id="IPR011006">
    <property type="entry name" value="CheY-like_superfamily"/>
</dbReference>
<evidence type="ECO:0000313" key="11">
    <source>
        <dbReference type="EMBL" id="MCZ8512656.1"/>
    </source>
</evidence>
<feature type="modified residue" description="4-aspartylphosphate" evidence="8">
    <location>
        <position position="54"/>
    </location>
</feature>
<dbReference type="PANTHER" id="PTHR42713">
    <property type="entry name" value="HISTIDINE KINASE-RELATED"/>
    <property type="match status" value="1"/>
</dbReference>
<dbReference type="SUPFAM" id="SSF52172">
    <property type="entry name" value="CheY-like"/>
    <property type="match status" value="1"/>
</dbReference>
<dbReference type="SMART" id="SM00448">
    <property type="entry name" value="REC"/>
    <property type="match status" value="1"/>
</dbReference>
<evidence type="ECO:0000256" key="5">
    <source>
        <dbReference type="ARBA" id="ARBA00023015"/>
    </source>
</evidence>
<dbReference type="InterPro" id="IPR009057">
    <property type="entry name" value="Homeodomain-like_sf"/>
</dbReference>
<comment type="subcellular location">
    <subcellularLocation>
        <location evidence="1">Cytoplasm</location>
    </subcellularLocation>
</comment>
<keyword evidence="12" id="KW-1185">Reference proteome</keyword>
<dbReference type="PRINTS" id="PR00032">
    <property type="entry name" value="HTHARAC"/>
</dbReference>
<dbReference type="EMBL" id="JAQAGZ010000005">
    <property type="protein sequence ID" value="MCZ8512656.1"/>
    <property type="molecule type" value="Genomic_DNA"/>
</dbReference>
<evidence type="ECO:0000256" key="3">
    <source>
        <dbReference type="ARBA" id="ARBA00022553"/>
    </source>
</evidence>
<dbReference type="SMART" id="SM00342">
    <property type="entry name" value="HTH_ARAC"/>
    <property type="match status" value="1"/>
</dbReference>
<name>A0ABT4Q746_9BACL</name>
<evidence type="ECO:0000256" key="4">
    <source>
        <dbReference type="ARBA" id="ARBA00023012"/>
    </source>
</evidence>
<dbReference type="InterPro" id="IPR020449">
    <property type="entry name" value="Tscrpt_reg_AraC-type_HTH"/>
</dbReference>
<dbReference type="PROSITE" id="PS50110">
    <property type="entry name" value="RESPONSE_REGULATORY"/>
    <property type="match status" value="1"/>
</dbReference>
<dbReference type="PROSITE" id="PS01124">
    <property type="entry name" value="HTH_ARAC_FAMILY_2"/>
    <property type="match status" value="1"/>
</dbReference>
<dbReference type="InterPro" id="IPR001789">
    <property type="entry name" value="Sig_transdc_resp-reg_receiver"/>
</dbReference>
<evidence type="ECO:0000259" key="9">
    <source>
        <dbReference type="PROSITE" id="PS01124"/>
    </source>
</evidence>
<gene>
    <name evidence="11" type="ORF">O9H85_09570</name>
</gene>
<evidence type="ECO:0000256" key="8">
    <source>
        <dbReference type="PROSITE-ProRule" id="PRU00169"/>
    </source>
</evidence>
<proteinExistence type="predicted"/>
<dbReference type="RefSeq" id="WP_269881103.1">
    <property type="nucleotide sequence ID" value="NZ_JAQAGZ010000005.1"/>
</dbReference>
<sequence>MKVLIADDEALVRIGIKSSIRWEAGGMDIVGEAADGEEALRLIEERKPDVVILDIKMPRKDGIQVLTEMKEKGIRAKVIILSSFDDFTMVKQAMKLGAVDYFHKPSMNEHEIEAVLYKVKEELESERQSGPEATVPGEVTGEGVLRRWLQGSTEGIERTKLREGNLYIMLFSVKKWAHVLQRYAQGPASFLPSTIRNLLTELLSKEPETEFVQLEDNLYAVILSQHEIKSVQACFTRVNDIAYLISSNLMRFVNIETVFGISDLFQSFEGGKRAAAQARQALEQKFYHPSDPVFYYRQSDEEPSLDRVNDFIVAMKNGLREERYDEFARNLNEWEQYIRSKEILNERDVKKIYEGLLFMMEDREKYLEAGGTLEFIEDFEELSVYYHDLFNKKLEAMISATNKEYSPLIRNIVQYIEANYKENISLKSLGEHFQVSANYISRLFNQEVGKGLFHFVNEIRIERAKELLKDYRYKIYEVSEMVGFNSQVHFAIVFQKYVGMAPKEYRKEHV</sequence>
<keyword evidence="2" id="KW-0963">Cytoplasm</keyword>
<evidence type="ECO:0000259" key="10">
    <source>
        <dbReference type="PROSITE" id="PS50110"/>
    </source>
</evidence>
<feature type="domain" description="HTH araC/xylS-type" evidence="9">
    <location>
        <begin position="410"/>
        <end position="508"/>
    </location>
</feature>
<keyword evidence="5" id="KW-0805">Transcription regulation</keyword>
<evidence type="ECO:0000256" key="7">
    <source>
        <dbReference type="ARBA" id="ARBA00023163"/>
    </source>
</evidence>
<dbReference type="PANTHER" id="PTHR42713:SF3">
    <property type="entry name" value="TRANSCRIPTIONAL REGULATORY PROTEIN HPTR"/>
    <property type="match status" value="1"/>
</dbReference>
<evidence type="ECO:0000256" key="1">
    <source>
        <dbReference type="ARBA" id="ARBA00004496"/>
    </source>
</evidence>
<dbReference type="Pfam" id="PF12833">
    <property type="entry name" value="HTH_18"/>
    <property type="match status" value="1"/>
</dbReference>
<dbReference type="SUPFAM" id="SSF46689">
    <property type="entry name" value="Homeodomain-like"/>
    <property type="match status" value="2"/>
</dbReference>
<evidence type="ECO:0000313" key="12">
    <source>
        <dbReference type="Proteomes" id="UP001527882"/>
    </source>
</evidence>
<accession>A0ABT4Q746</accession>
<keyword evidence="4" id="KW-0902">Two-component regulatory system</keyword>
<comment type="caution">
    <text evidence="11">The sequence shown here is derived from an EMBL/GenBank/DDBJ whole genome shotgun (WGS) entry which is preliminary data.</text>
</comment>
<keyword evidence="7" id="KW-0804">Transcription</keyword>
<dbReference type="Gene3D" id="1.10.10.60">
    <property type="entry name" value="Homeodomain-like"/>
    <property type="match status" value="2"/>
</dbReference>
<dbReference type="InterPro" id="IPR018062">
    <property type="entry name" value="HTH_AraC-typ_CS"/>
</dbReference>
<dbReference type="PROSITE" id="PS00041">
    <property type="entry name" value="HTH_ARAC_FAMILY_1"/>
    <property type="match status" value="1"/>
</dbReference>
<dbReference type="InterPro" id="IPR051552">
    <property type="entry name" value="HptR"/>
</dbReference>
<dbReference type="CDD" id="cd17536">
    <property type="entry name" value="REC_YesN-like"/>
    <property type="match status" value="1"/>
</dbReference>
<feature type="domain" description="Response regulatory" evidence="10">
    <location>
        <begin position="2"/>
        <end position="119"/>
    </location>
</feature>
<evidence type="ECO:0000256" key="2">
    <source>
        <dbReference type="ARBA" id="ARBA00022490"/>
    </source>
</evidence>